<name>A0AAD8Q8G7_9PEZI</name>
<evidence type="ECO:0000313" key="1">
    <source>
        <dbReference type="EMBL" id="KAK1596938.1"/>
    </source>
</evidence>
<sequence length="157" mass="18033">MRTYRPRARYQPSIWVKRQEIEMRALRLAIFQFFFFSQSRQSNNGALGRDCSWACSARNVKWAAGERGFWMDVPDRAGENPTTCLCSLRFVKAGGSPSWASAARAFDRMPPPPSPSGPSQPNCQRCLTEIWLEWDWASRRVTRDALLVDENFPSWPA</sequence>
<evidence type="ECO:0000313" key="2">
    <source>
        <dbReference type="Proteomes" id="UP001230504"/>
    </source>
</evidence>
<protein>
    <submittedName>
        <fullName evidence="1">Uncharacterized protein</fullName>
    </submittedName>
</protein>
<accession>A0AAD8Q8G7</accession>
<gene>
    <name evidence="1" type="ORF">LY79DRAFT_36133</name>
</gene>
<dbReference type="GeneID" id="85436979"/>
<comment type="caution">
    <text evidence="1">The sequence shown here is derived from an EMBL/GenBank/DDBJ whole genome shotgun (WGS) entry which is preliminary data.</text>
</comment>
<dbReference type="Proteomes" id="UP001230504">
    <property type="component" value="Unassembled WGS sequence"/>
</dbReference>
<dbReference type="RefSeq" id="XP_060417775.1">
    <property type="nucleotide sequence ID" value="XM_060552739.1"/>
</dbReference>
<proteinExistence type="predicted"/>
<dbReference type="AlphaFoldDB" id="A0AAD8Q8G7"/>
<keyword evidence="2" id="KW-1185">Reference proteome</keyword>
<dbReference type="EMBL" id="JAHLJV010000010">
    <property type="protein sequence ID" value="KAK1596938.1"/>
    <property type="molecule type" value="Genomic_DNA"/>
</dbReference>
<organism evidence="1 2">
    <name type="scientific">Colletotrichum navitas</name>
    <dbReference type="NCBI Taxonomy" id="681940"/>
    <lineage>
        <taxon>Eukaryota</taxon>
        <taxon>Fungi</taxon>
        <taxon>Dikarya</taxon>
        <taxon>Ascomycota</taxon>
        <taxon>Pezizomycotina</taxon>
        <taxon>Sordariomycetes</taxon>
        <taxon>Hypocreomycetidae</taxon>
        <taxon>Glomerellales</taxon>
        <taxon>Glomerellaceae</taxon>
        <taxon>Colletotrichum</taxon>
        <taxon>Colletotrichum graminicola species complex</taxon>
    </lineage>
</organism>
<reference evidence="1" key="1">
    <citation type="submission" date="2021-06" db="EMBL/GenBank/DDBJ databases">
        <title>Comparative genomics, transcriptomics and evolutionary studies reveal genomic signatures of adaptation to plant cell wall in hemibiotrophic fungi.</title>
        <authorList>
            <consortium name="DOE Joint Genome Institute"/>
            <person name="Baroncelli R."/>
            <person name="Diaz J.F."/>
            <person name="Benocci T."/>
            <person name="Peng M."/>
            <person name="Battaglia E."/>
            <person name="Haridas S."/>
            <person name="Andreopoulos W."/>
            <person name="Labutti K."/>
            <person name="Pangilinan J."/>
            <person name="Floch G.L."/>
            <person name="Makela M.R."/>
            <person name="Henrissat B."/>
            <person name="Grigoriev I.V."/>
            <person name="Crouch J.A."/>
            <person name="De Vries R.P."/>
            <person name="Sukno S.A."/>
            <person name="Thon M.R."/>
        </authorList>
    </citation>
    <scope>NUCLEOTIDE SEQUENCE</scope>
    <source>
        <strain evidence="1">CBS 125086</strain>
    </source>
</reference>